<feature type="domain" description="NAD-glutamate dehydrogenase catalytic" evidence="2">
    <location>
        <begin position="743"/>
        <end position="1244"/>
    </location>
</feature>
<feature type="domain" description="NAD-glutamate dehydrogenase ACT3" evidence="6">
    <location>
        <begin position="570"/>
        <end position="642"/>
    </location>
</feature>
<dbReference type="GO" id="GO:0004069">
    <property type="term" value="F:L-aspartate:2-oxoglutarate aminotransferase activity"/>
    <property type="evidence" value="ECO:0007669"/>
    <property type="project" value="InterPro"/>
</dbReference>
<dbReference type="PANTHER" id="PTHR43403:SF1">
    <property type="entry name" value="NAD-SPECIFIC GLUTAMATE DEHYDROGENASE"/>
    <property type="match status" value="1"/>
</dbReference>
<dbReference type="SUPFAM" id="SSF51735">
    <property type="entry name" value="NAD(P)-binding Rossmann-fold domains"/>
    <property type="match status" value="1"/>
</dbReference>
<dbReference type="SUPFAM" id="SSF53223">
    <property type="entry name" value="Aminoacid dehydrogenase-like, N-terminal domain"/>
    <property type="match status" value="1"/>
</dbReference>
<evidence type="ECO:0000259" key="5">
    <source>
        <dbReference type="Pfam" id="PF21076"/>
    </source>
</evidence>
<evidence type="ECO:0000259" key="2">
    <source>
        <dbReference type="Pfam" id="PF05088"/>
    </source>
</evidence>
<feature type="domain" description="NAD-glutamate dehydrogenase N-terminal ACT1" evidence="4">
    <location>
        <begin position="33"/>
        <end position="171"/>
    </location>
</feature>
<dbReference type="Pfam" id="PF21076">
    <property type="entry name" value="GDH_ACT2"/>
    <property type="match status" value="1"/>
</dbReference>
<dbReference type="HOGENOM" id="CLU_003404_1_1_6"/>
<gene>
    <name evidence="7" type="ordered locus">PsycPRwf_1098</name>
</gene>
<dbReference type="InterPro" id="IPR049064">
    <property type="entry name" value="NAD_Glu_DH_ACT3"/>
</dbReference>
<dbReference type="InterPro" id="IPR046346">
    <property type="entry name" value="Aminoacid_DH-like_N_sf"/>
</dbReference>
<evidence type="ECO:0000259" key="4">
    <source>
        <dbReference type="Pfam" id="PF21075"/>
    </source>
</evidence>
<evidence type="ECO:0000256" key="1">
    <source>
        <dbReference type="ARBA" id="ARBA00023002"/>
    </source>
</evidence>
<feature type="domain" description="NAD-specific glutamate dehydrogenase C-terminal" evidence="3">
    <location>
        <begin position="1290"/>
        <end position="1620"/>
    </location>
</feature>
<dbReference type="InterPro" id="IPR049059">
    <property type="entry name" value="NAD_Glu_DH_HM1"/>
</dbReference>
<sequence length="1625" mass="183809">MKNTLALSAERLENISNIATSYVNKDKALVDNFISVYYRSLAARTADKESDADLAGMALHHFVLLKSYKNNQPALRLFNPSVEEQHFHSGHTVLQLVAYNRPFLVDTLTMCIEAQGLDVHRIHNTIIDAKRNEADEIIAVEGVQDSDTRYLSLIHCEIERTDSKTMQLLSERILNKIATLDTVVGDWQAMRNKLSEIKQELDNTPVPEVYSSADEIKAFLQWIADDNFIFLGFREYRLEGNADSLELANDADLDAEHLDAGKTINLISVGNSGLGLLNGVSEDTPSRSFAQLPDSLKVLMTMPRVVLLSKSSQLSPIHRPVYMDFLGIHKYDAQGRLIGEYRFIGLLTSQAYQLSVQQIPLLREKANKIMEQADFPKNGYNYHKYMHIINSLPRDDLFQANIDELYPIVSGIAQLKDKKRLRLFTRVDHYQRFVSCLVYIPRDKFNTSLRLKMQQALVDAFNGISSGFTTEFDESYHARVHVHVRTEPGQINTVDLQQLEDELNGLMEDWSDQYQQVMVAALGEQKANSLLKRYLNTIPAAYKERFDVRTGVTDTKRLASLSDSNPMIWKLYQSTGDESNQLHLKLYGLNQPTILSNILPILENFGVLVVSAQTYEFDLPEQSMWLQEYELTIRNAKTIDLAVVREQFEDSLAQIWAGRVESDSLNELVLATRLGTFEVVVLRALMRYILQAKAPFSSQYIQQTLVKNGEIAVMIADLFDARMNPDYSEEVRVSKTQACQEQLKAALAKVDSLDEDRILRWYLDLINAMLRTNFYQRDSEGNRKDRLSFKFAASDIPNLPKPKPMFEIFVYSPRVEAIHLRGGKVARGGLRWSDRMEDFRTEVLGLVKAQMVKNAVIVPVGSKGGFIVKQKSPADGREAFQKEGIECYQTFLRGMLDVTDNLVDGNVVHPDNTVRHDEDDPYLVVAADKGTASFSDIANGVAAEYGFWLDDAFASGGSVGYDHKAMGITARGAWESVKRHFRMLGLDIQNKDDFTVVGIGDMSGDVFGNGMLLSKHIKLQAAFNHLHIFIDPNPDTEASYAERERLFNLPRSTWDDYEKSLISQGGGVFSRSDKSIVITDEMKAAFDISEDSLTPNELIGRLLKAPVDLIWNGGIGTYVKSREESHADVGDRANDAVRVNGEDIRAKVFGEGGNLGCTQQGRIEYALYGGPQHEGGHLYTDAIDNSAGVNCSDHEVNIKILLGKVVEQGDMTTKQRNDLLKSMTDEVAQLVLRQNYLQPQALELSHLDGADNLTDHKRIIDYLEAQGRLDRAIEFLPSDEVIEQRMKSGVGMTRPELAVILAYGKMWVYEQLLESDLPDDPYFVNELRKYFPDELASRFFDEMTRHRLHREIISTYLTNSVVNRLGIEAIFRLFEETNQSVATLIRAYAIARDIFAVTDSWQTLEALDNQVDAVTLLQLEVRVRSVLEQGIVWLVNAFGNDLQVAPTIERFKNGVSELTQSQGIIAHQFETHLEEDVSELTDLGLNQDQAQSFAILPYAIDALDTALLAEQYQRPVDEIAQLYFEVYQNLHIDWLMLQVEHLPQQDHWDRRARYALLNELTRSLRQMMNKLLSQDNAAATLEQWQQAHRQAIEDMAGQMSKLNGTEVGLSALSVMISEINKLISE</sequence>
<dbReference type="GO" id="GO:0006538">
    <property type="term" value="P:L-glutamate catabolic process"/>
    <property type="evidence" value="ECO:0007669"/>
    <property type="project" value="InterPro"/>
</dbReference>
<reference evidence="7" key="1">
    <citation type="submission" date="2007-05" db="EMBL/GenBank/DDBJ databases">
        <title>Complete sequence of chromosome of Psychrobacter sp. PRwf-1.</title>
        <authorList>
            <consortium name="US DOE Joint Genome Institute"/>
            <person name="Copeland A."/>
            <person name="Lucas S."/>
            <person name="Lapidus A."/>
            <person name="Barry K."/>
            <person name="Detter J.C."/>
            <person name="Glavina del Rio T."/>
            <person name="Hammon N."/>
            <person name="Israni S."/>
            <person name="Dalin E."/>
            <person name="Tice H."/>
            <person name="Pitluck S."/>
            <person name="Chain P."/>
            <person name="Malfatti S."/>
            <person name="Shin M."/>
            <person name="Vergez L."/>
            <person name="Schmutz J."/>
            <person name="Larimer F."/>
            <person name="Land M."/>
            <person name="Hauser L."/>
            <person name="Kyrpides N."/>
            <person name="Kim E."/>
            <person name="Tiedje J."/>
            <person name="Richardson P."/>
        </authorList>
    </citation>
    <scope>NUCLEOTIDE SEQUENCE [LARGE SCALE GENOMIC DNA]</scope>
    <source>
        <strain evidence="7">PRwf-1</strain>
    </source>
</reference>
<dbReference type="KEGG" id="prw:PsycPRwf_1098"/>
<dbReference type="InterPro" id="IPR049058">
    <property type="entry name" value="NAD_Glu_DH_HM2"/>
</dbReference>
<dbReference type="GO" id="GO:0004352">
    <property type="term" value="F:glutamate dehydrogenase (NAD+) activity"/>
    <property type="evidence" value="ECO:0007669"/>
    <property type="project" value="UniProtKB-EC"/>
</dbReference>
<proteinExistence type="predicted"/>
<accession>A5WEF7</accession>
<dbReference type="InterPro" id="IPR049062">
    <property type="entry name" value="NAD_Glu_DH_ACT2"/>
</dbReference>
<dbReference type="InterPro" id="IPR049056">
    <property type="entry name" value="NAD_Glu_DH_HM3"/>
</dbReference>
<dbReference type="Pfam" id="PF21073">
    <property type="entry name" value="GDH_HM1"/>
    <property type="match status" value="1"/>
</dbReference>
<dbReference type="EMBL" id="CP000713">
    <property type="protein sequence ID" value="ABQ94048.1"/>
    <property type="molecule type" value="Genomic_DNA"/>
</dbReference>
<keyword evidence="1 7" id="KW-0560">Oxidoreductase</keyword>
<dbReference type="EC" id="1.4.1.2" evidence="7"/>
<dbReference type="Pfam" id="PF21077">
    <property type="entry name" value="GDH_ACT3"/>
    <property type="match status" value="1"/>
</dbReference>
<evidence type="ECO:0000313" key="7">
    <source>
        <dbReference type="EMBL" id="ABQ94048.1"/>
    </source>
</evidence>
<dbReference type="PANTHER" id="PTHR43403">
    <property type="entry name" value="NAD-SPECIFIC GLUTAMATE DEHYDROGENASE"/>
    <property type="match status" value="1"/>
</dbReference>
<evidence type="ECO:0000259" key="3">
    <source>
        <dbReference type="Pfam" id="PF21074"/>
    </source>
</evidence>
<feature type="domain" description="NAD-glutamate dehydrogenase ACT2" evidence="5">
    <location>
        <begin position="422"/>
        <end position="510"/>
    </location>
</feature>
<dbReference type="InterPro" id="IPR007780">
    <property type="entry name" value="NAD_Glu_DH_bac"/>
</dbReference>
<dbReference type="eggNOG" id="COG2902">
    <property type="taxonomic scope" value="Bacteria"/>
</dbReference>
<evidence type="ECO:0000259" key="6">
    <source>
        <dbReference type="Pfam" id="PF21077"/>
    </source>
</evidence>
<dbReference type="Pfam" id="PF21078">
    <property type="entry name" value="GDH_HM3"/>
    <property type="match status" value="1"/>
</dbReference>
<protein>
    <submittedName>
        <fullName evidence="7">Glutamate dehydrogenase (NAD)</fullName>
        <ecNumber evidence="7">1.4.1.2</ecNumber>
    </submittedName>
</protein>
<dbReference type="STRING" id="349106.PsycPRwf_1098"/>
<dbReference type="InterPro" id="IPR028971">
    <property type="entry name" value="NAD-GDH_cat"/>
</dbReference>
<dbReference type="PIRSF" id="PIRSF036761">
    <property type="entry name" value="GDH_Mll4104"/>
    <property type="match status" value="1"/>
</dbReference>
<name>A5WEF7_PSYWF</name>
<dbReference type="InterPro" id="IPR024727">
    <property type="entry name" value="NAD_Glu_DH_N_ACT1"/>
</dbReference>
<dbReference type="Pfam" id="PF21074">
    <property type="entry name" value="GDH_C"/>
    <property type="match status" value="1"/>
</dbReference>
<organism evidence="7">
    <name type="scientific">Psychrobacter sp. (strain PRwf-1)</name>
    <dbReference type="NCBI Taxonomy" id="349106"/>
    <lineage>
        <taxon>Bacteria</taxon>
        <taxon>Pseudomonadati</taxon>
        <taxon>Pseudomonadota</taxon>
        <taxon>Gammaproteobacteria</taxon>
        <taxon>Moraxellales</taxon>
        <taxon>Moraxellaceae</taxon>
        <taxon>Psychrobacter</taxon>
    </lineage>
</organism>
<dbReference type="Pfam" id="PF21079">
    <property type="entry name" value="GDH_HM2"/>
    <property type="match status" value="1"/>
</dbReference>
<dbReference type="InterPro" id="IPR036291">
    <property type="entry name" value="NAD(P)-bd_dom_sf"/>
</dbReference>
<dbReference type="Pfam" id="PF05088">
    <property type="entry name" value="Bac_GDH_CD"/>
    <property type="match status" value="1"/>
</dbReference>
<dbReference type="Pfam" id="PF21075">
    <property type="entry name" value="GDH_ACT1"/>
    <property type="match status" value="1"/>
</dbReference>
<dbReference type="InterPro" id="IPR048381">
    <property type="entry name" value="GDH_C"/>
</dbReference>